<dbReference type="EnsemblMetazoa" id="tetur271g00020.1">
    <property type="protein sequence ID" value="tetur271g00020.1"/>
    <property type="gene ID" value="tetur271g00020"/>
</dbReference>
<evidence type="ECO:0000313" key="1">
    <source>
        <dbReference type="EnsemblMetazoa" id="tetur271g00020.1"/>
    </source>
</evidence>
<evidence type="ECO:0000313" key="2">
    <source>
        <dbReference type="Proteomes" id="UP000015104"/>
    </source>
</evidence>
<sequence>MDNSLKNIEKDDSSDKDEGYHDIVIDWSDGSSPYKDQQVIKQLSSIIGMPVELIRLTGLVYAPNNHFDLHNIEHKSFDPRFYEHDEPDENAPDLMPCNFTKENCLGRLNDGDRFVLRTDLTLWVDVCFSLDIYLYSLDCEFYNENNCTQYYCHYSNTRNFIDRKVSVATNTELHNILRARYAEMPPIVDVDSALENRSRRIRILRELDIKAFFWGQQCISSSRYHDRHESPYSRTRG</sequence>
<keyword evidence="2" id="KW-1185">Reference proteome</keyword>
<organism evidence="1 2">
    <name type="scientific">Tetranychus urticae</name>
    <name type="common">Two-spotted spider mite</name>
    <dbReference type="NCBI Taxonomy" id="32264"/>
    <lineage>
        <taxon>Eukaryota</taxon>
        <taxon>Metazoa</taxon>
        <taxon>Ecdysozoa</taxon>
        <taxon>Arthropoda</taxon>
        <taxon>Chelicerata</taxon>
        <taxon>Arachnida</taxon>
        <taxon>Acari</taxon>
        <taxon>Acariformes</taxon>
        <taxon>Trombidiformes</taxon>
        <taxon>Prostigmata</taxon>
        <taxon>Eleutherengona</taxon>
        <taxon>Raphignathae</taxon>
        <taxon>Tetranychoidea</taxon>
        <taxon>Tetranychidae</taxon>
        <taxon>Tetranychus</taxon>
    </lineage>
</organism>
<dbReference type="Proteomes" id="UP000015104">
    <property type="component" value="Unassembled WGS sequence"/>
</dbReference>
<name>T1KY94_TETUR</name>
<dbReference type="AlphaFoldDB" id="T1KY94"/>
<reference evidence="2" key="1">
    <citation type="submission" date="2011-08" db="EMBL/GenBank/DDBJ databases">
        <authorList>
            <person name="Rombauts S."/>
        </authorList>
    </citation>
    <scope>NUCLEOTIDE SEQUENCE</scope>
    <source>
        <strain evidence="2">London</strain>
    </source>
</reference>
<dbReference type="EMBL" id="CAEY01000702">
    <property type="status" value="NOT_ANNOTATED_CDS"/>
    <property type="molecule type" value="Genomic_DNA"/>
</dbReference>
<proteinExistence type="predicted"/>
<protein>
    <submittedName>
        <fullName evidence="1">Uncharacterized protein</fullName>
    </submittedName>
</protein>
<reference evidence="1" key="2">
    <citation type="submission" date="2015-06" db="UniProtKB">
        <authorList>
            <consortium name="EnsemblMetazoa"/>
        </authorList>
    </citation>
    <scope>IDENTIFICATION</scope>
</reference>
<accession>T1KY94</accession>
<dbReference type="HOGENOM" id="CLU_071407_1_0_1"/>